<reference evidence="1" key="1">
    <citation type="journal article" date="2015" name="Nature">
        <title>Complex archaea that bridge the gap between prokaryotes and eukaryotes.</title>
        <authorList>
            <person name="Spang A."/>
            <person name="Saw J.H."/>
            <person name="Jorgensen S.L."/>
            <person name="Zaremba-Niedzwiedzka K."/>
            <person name="Martijn J."/>
            <person name="Lind A.E."/>
            <person name="van Eijk R."/>
            <person name="Schleper C."/>
            <person name="Guy L."/>
            <person name="Ettema T.J."/>
        </authorList>
    </citation>
    <scope>NUCLEOTIDE SEQUENCE</scope>
</reference>
<name>A0A0F9HG56_9ZZZZ</name>
<dbReference type="EMBL" id="LAZR01015231">
    <property type="protein sequence ID" value="KKM14082.1"/>
    <property type="molecule type" value="Genomic_DNA"/>
</dbReference>
<dbReference type="AlphaFoldDB" id="A0A0F9HG56"/>
<evidence type="ECO:0000313" key="1">
    <source>
        <dbReference type="EMBL" id="KKM14082.1"/>
    </source>
</evidence>
<gene>
    <name evidence="2" type="ORF">LCGC14_1391330</name>
    <name evidence="1" type="ORF">LCGC14_1709770</name>
</gene>
<accession>A0A0F9HG56</accession>
<organism evidence="1">
    <name type="scientific">marine sediment metagenome</name>
    <dbReference type="NCBI Taxonomy" id="412755"/>
    <lineage>
        <taxon>unclassified sequences</taxon>
        <taxon>metagenomes</taxon>
        <taxon>ecological metagenomes</taxon>
    </lineage>
</organism>
<evidence type="ECO:0000313" key="2">
    <source>
        <dbReference type="EMBL" id="KKM75331.1"/>
    </source>
</evidence>
<proteinExistence type="predicted"/>
<protein>
    <submittedName>
        <fullName evidence="1">Uncharacterized protein</fullName>
    </submittedName>
</protein>
<comment type="caution">
    <text evidence="1">The sequence shown here is derived from an EMBL/GenBank/DDBJ whole genome shotgun (WGS) entry which is preliminary data.</text>
</comment>
<sequence length="82" mass="9472">MQVVWDEIQYQNKLKIDYDIQAKDLPGFLTLGRRYMARAEAAWADKNDPTDALHELRKLAAIFVRAMVYCGVESRVKKGGKR</sequence>
<dbReference type="EMBL" id="LAZR01008995">
    <property type="protein sequence ID" value="KKM75331.1"/>
    <property type="molecule type" value="Genomic_DNA"/>
</dbReference>